<evidence type="ECO:0000256" key="1">
    <source>
        <dbReference type="SAM" id="SignalP"/>
    </source>
</evidence>
<proteinExistence type="predicted"/>
<dbReference type="EMBL" id="CP079836">
    <property type="protein sequence ID" value="QXX18309.1"/>
    <property type="molecule type" value="Genomic_DNA"/>
</dbReference>
<accession>A0A0F5BDZ9</accession>
<dbReference type="EMBL" id="AAIIOQ010000028">
    <property type="protein sequence ID" value="ECE6361901.1"/>
    <property type="molecule type" value="Genomic_DNA"/>
</dbReference>
<keyword evidence="1" id="KW-0732">Signal</keyword>
<evidence type="ECO:0000313" key="2">
    <source>
        <dbReference type="EMBL" id="ECC1606819.1"/>
    </source>
</evidence>
<dbReference type="Proteomes" id="UP000839852">
    <property type="component" value="Unassembled WGS sequence"/>
</dbReference>
<feature type="signal peptide" evidence="1">
    <location>
        <begin position="1"/>
        <end position="25"/>
    </location>
</feature>
<dbReference type="EMBL" id="CP079838">
    <property type="protein sequence ID" value="QXX22826.1"/>
    <property type="molecule type" value="Genomic_DNA"/>
</dbReference>
<gene>
    <name evidence="4" type="ORF">DN310_10580</name>
    <name evidence="3" type="ORF">DPA05_19975</name>
    <name evidence="2" type="ORF">FNI14_12700</name>
    <name evidence="6" type="ORF">JMJ83_10670</name>
    <name evidence="5" type="ORF">JMJ86_10855</name>
</gene>
<protein>
    <submittedName>
        <fullName evidence="4">Uncharacterized protein</fullName>
    </submittedName>
</protein>
<dbReference type="RefSeq" id="WP_001168919.1">
    <property type="nucleotide sequence ID" value="NZ_CP079838.1"/>
</dbReference>
<accession>A0A344R176</accession>
<evidence type="ECO:0000313" key="3">
    <source>
        <dbReference type="EMBL" id="ECE6361901.1"/>
    </source>
</evidence>
<reference evidence="5" key="2">
    <citation type="submission" date="2021-07" db="EMBL/GenBank/DDBJ databases">
        <title>Whole-Genome Sequences of non-enterica strains of Salmonella enterica isolated from poultry houses.</title>
        <authorList>
            <person name="Lamas A."/>
            <person name="Regal P."/>
            <person name="Miranda J.M."/>
            <person name="Vazquez B."/>
            <person name="Cepeda A."/>
            <person name="Franco C.M."/>
        </authorList>
    </citation>
    <scope>NUCLEOTIDE SEQUENCE</scope>
    <source>
        <strain evidence="5">LHICA_SA1</strain>
        <strain evidence="6">LHICA_SA3</strain>
    </source>
</reference>
<evidence type="ECO:0000313" key="5">
    <source>
        <dbReference type="EMBL" id="QXX18309.1"/>
    </source>
</evidence>
<dbReference type="EMBL" id="AAIVAV010000009">
    <property type="protein sequence ID" value="ECI4009765.1"/>
    <property type="molecule type" value="Genomic_DNA"/>
</dbReference>
<name>A0A0F5BDZ9_SALER</name>
<reference evidence="4" key="1">
    <citation type="submission" date="2018-06" db="EMBL/GenBank/DDBJ databases">
        <authorList>
            <person name="Ashton P.M."/>
            <person name="Dallman T."/>
            <person name="Nair S."/>
            <person name="De Pinna E."/>
            <person name="Peters T."/>
            <person name="Grant K."/>
        </authorList>
    </citation>
    <scope>NUCLEOTIDE SEQUENCE [LARGE SCALE GENOMIC DNA]</scope>
    <source>
        <strain evidence="4">275803</strain>
        <strain evidence="3">319688</strain>
        <strain evidence="2">646013</strain>
    </source>
</reference>
<organism evidence="4">
    <name type="scientific">Salmonella enterica subsp. salamae</name>
    <dbReference type="NCBI Taxonomy" id="59202"/>
    <lineage>
        <taxon>Bacteria</taxon>
        <taxon>Pseudomonadati</taxon>
        <taxon>Pseudomonadota</taxon>
        <taxon>Gammaproteobacteria</taxon>
        <taxon>Enterobacterales</taxon>
        <taxon>Enterobacteriaceae</taxon>
        <taxon>Salmonella</taxon>
    </lineage>
</organism>
<evidence type="ECO:0000313" key="4">
    <source>
        <dbReference type="EMBL" id="ECI4009765.1"/>
    </source>
</evidence>
<feature type="chain" id="PRO_5035990179" evidence="1">
    <location>
        <begin position="26"/>
        <end position="59"/>
    </location>
</feature>
<dbReference type="Proteomes" id="UP000839598">
    <property type="component" value="Unassembled WGS sequence"/>
</dbReference>
<sequence length="59" mass="6343">MQKFKEILIILSFTLLVSFSAPAFAYFCAMNPDATVKECASKICSGAGIMGIIGYLTCL</sequence>
<dbReference type="EMBL" id="AAIAJV010000012">
    <property type="protein sequence ID" value="ECC1606819.1"/>
    <property type="molecule type" value="Genomic_DNA"/>
</dbReference>
<evidence type="ECO:0000313" key="6">
    <source>
        <dbReference type="EMBL" id="QXX22826.1"/>
    </source>
</evidence>
<dbReference type="AlphaFoldDB" id="A0A0F5BDZ9"/>